<dbReference type="GO" id="GO:0016757">
    <property type="term" value="F:glycosyltransferase activity"/>
    <property type="evidence" value="ECO:0007669"/>
    <property type="project" value="UniProtKB-KW"/>
</dbReference>
<evidence type="ECO:0000259" key="6">
    <source>
        <dbReference type="Pfam" id="PF00535"/>
    </source>
</evidence>
<dbReference type="InterPro" id="IPR029044">
    <property type="entry name" value="Nucleotide-diphossugar_trans"/>
</dbReference>
<keyword evidence="3" id="KW-0328">Glycosyltransferase</keyword>
<protein>
    <submittedName>
        <fullName evidence="7">Glycosyltransferase family 2 protein</fullName>
    </submittedName>
</protein>
<evidence type="ECO:0000256" key="3">
    <source>
        <dbReference type="ARBA" id="ARBA00022676"/>
    </source>
</evidence>
<keyword evidence="8" id="KW-1185">Reference proteome</keyword>
<evidence type="ECO:0000313" key="7">
    <source>
        <dbReference type="EMBL" id="RAK62380.1"/>
    </source>
</evidence>
<keyword evidence="4 7" id="KW-0808">Transferase</keyword>
<dbReference type="OrthoDB" id="114108at2"/>
<dbReference type="Pfam" id="PF00535">
    <property type="entry name" value="Glycos_transf_2"/>
    <property type="match status" value="1"/>
</dbReference>
<evidence type="ECO:0000256" key="5">
    <source>
        <dbReference type="ARBA" id="ARBA00023136"/>
    </source>
</evidence>
<dbReference type="AlphaFoldDB" id="A0A328B4S0"/>
<dbReference type="EMBL" id="QHKM01000014">
    <property type="protein sequence ID" value="RAK62380.1"/>
    <property type="molecule type" value="Genomic_DNA"/>
</dbReference>
<proteinExistence type="predicted"/>
<sequence>MAASFPDSAPIPFVTCPSSGSYPPASTSNRVPPVEPAAASPRVAVPVRVSLFGSLPATHLVASVIVPAKNEVATLGPTLAALAAQVDFAGRPWDPRCFEVLVLANNCSDQTAAVARAFAQAHPAFALHVHELTLPPGEAHIGRARRLLMDEACHRLEQAGNPHAFLVSTDADTCVSPTWLAAIQAELRAGNDAVGGRILTGTPEGSKCAARYQHLRDTTYRVLRARLESLVDPDPADPWPRHHQHFGASLALTPQAYRRVGGLPVVPYLEDEALYQCLRRHDLRVRHSPRVQAVTSDRRTGRVAVGLSWQLRQWDSMRQQQQEFLVESPQGLRLEWQARNQLRRHWQLPHQPSLPNQTLCELASTLGVSRTGLAQQLRAADTFGSLWHWVERSRQAAGHQLPHQSPIPLGQALAELRHLIRQHEQAGN</sequence>
<evidence type="ECO:0000256" key="1">
    <source>
        <dbReference type="ARBA" id="ARBA00004236"/>
    </source>
</evidence>
<reference evidence="8" key="1">
    <citation type="submission" date="2018-05" db="EMBL/GenBank/DDBJ databases">
        <authorList>
            <person name="Nie L."/>
        </authorList>
    </citation>
    <scope>NUCLEOTIDE SEQUENCE [LARGE SCALE GENOMIC DNA]</scope>
    <source>
        <strain evidence="8">NL</strain>
    </source>
</reference>
<keyword evidence="2" id="KW-1003">Cell membrane</keyword>
<dbReference type="GO" id="GO:0005886">
    <property type="term" value="C:plasma membrane"/>
    <property type="evidence" value="ECO:0007669"/>
    <property type="project" value="UniProtKB-SubCell"/>
</dbReference>
<gene>
    <name evidence="7" type="ORF">DLM85_23545</name>
</gene>
<dbReference type="PANTHER" id="PTHR43646:SF2">
    <property type="entry name" value="GLYCOSYLTRANSFERASE 2-LIKE DOMAIN-CONTAINING PROTEIN"/>
    <property type="match status" value="1"/>
</dbReference>
<name>A0A328B4S0_9BACT</name>
<dbReference type="Gene3D" id="3.90.550.10">
    <property type="entry name" value="Spore Coat Polysaccharide Biosynthesis Protein SpsA, Chain A"/>
    <property type="match status" value="1"/>
</dbReference>
<dbReference type="SUPFAM" id="SSF53448">
    <property type="entry name" value="Nucleotide-diphospho-sugar transferases"/>
    <property type="match status" value="1"/>
</dbReference>
<evidence type="ECO:0000256" key="4">
    <source>
        <dbReference type="ARBA" id="ARBA00022679"/>
    </source>
</evidence>
<evidence type="ECO:0000256" key="2">
    <source>
        <dbReference type="ARBA" id="ARBA00022475"/>
    </source>
</evidence>
<dbReference type="InterPro" id="IPR001173">
    <property type="entry name" value="Glyco_trans_2-like"/>
</dbReference>
<dbReference type="Proteomes" id="UP000248553">
    <property type="component" value="Unassembled WGS sequence"/>
</dbReference>
<dbReference type="PANTHER" id="PTHR43646">
    <property type="entry name" value="GLYCOSYLTRANSFERASE"/>
    <property type="match status" value="1"/>
</dbReference>
<comment type="subcellular location">
    <subcellularLocation>
        <location evidence="1">Cell membrane</location>
    </subcellularLocation>
</comment>
<accession>A0A328B4S0</accession>
<evidence type="ECO:0000313" key="8">
    <source>
        <dbReference type="Proteomes" id="UP000248553"/>
    </source>
</evidence>
<organism evidence="7 8">
    <name type="scientific">Hymenobacter edaphi</name>
    <dbReference type="NCBI Taxonomy" id="2211146"/>
    <lineage>
        <taxon>Bacteria</taxon>
        <taxon>Pseudomonadati</taxon>
        <taxon>Bacteroidota</taxon>
        <taxon>Cytophagia</taxon>
        <taxon>Cytophagales</taxon>
        <taxon>Hymenobacteraceae</taxon>
        <taxon>Hymenobacter</taxon>
    </lineage>
</organism>
<keyword evidence="5" id="KW-0472">Membrane</keyword>
<comment type="caution">
    <text evidence="7">The sequence shown here is derived from an EMBL/GenBank/DDBJ whole genome shotgun (WGS) entry which is preliminary data.</text>
</comment>
<feature type="domain" description="Glycosyltransferase 2-like" evidence="6">
    <location>
        <begin position="63"/>
        <end position="219"/>
    </location>
</feature>